<dbReference type="RefSeq" id="WP_017821109.1">
    <property type="nucleotide sequence ID" value="NC_022349.1"/>
</dbReference>
<keyword evidence="1" id="KW-0732">Signal</keyword>
<feature type="signal peptide" evidence="1">
    <location>
        <begin position="1"/>
        <end position="23"/>
    </location>
</feature>
<dbReference type="AlphaFoldDB" id="A0A2I3CD96"/>
<evidence type="ECO:0000313" key="3">
    <source>
        <dbReference type="EMBL" id="AGV18081.1"/>
    </source>
</evidence>
<proteinExistence type="predicted"/>
<dbReference type="InterPro" id="IPR051686">
    <property type="entry name" value="Lipoprotein_DolP"/>
</dbReference>
<dbReference type="EMBL" id="CP006718">
    <property type="protein sequence ID" value="AGV18081.1"/>
    <property type="molecule type" value="Genomic_DNA"/>
</dbReference>
<dbReference type="InterPro" id="IPR007055">
    <property type="entry name" value="BON_dom"/>
</dbReference>
<evidence type="ECO:0000259" key="2">
    <source>
        <dbReference type="PROSITE" id="PS50914"/>
    </source>
</evidence>
<feature type="chain" id="PRO_5014150456" evidence="1">
    <location>
        <begin position="24"/>
        <end position="183"/>
    </location>
</feature>
<dbReference type="PROSITE" id="PS50914">
    <property type="entry name" value="BON"/>
    <property type="match status" value="2"/>
</dbReference>
<evidence type="ECO:0000313" key="4">
    <source>
        <dbReference type="Proteomes" id="UP000016714"/>
    </source>
</evidence>
<dbReference type="SMART" id="SM00749">
    <property type="entry name" value="BON"/>
    <property type="match status" value="2"/>
</dbReference>
<dbReference type="Pfam" id="PF04972">
    <property type="entry name" value="BON"/>
    <property type="match status" value="2"/>
</dbReference>
<dbReference type="PANTHER" id="PTHR34606:SF15">
    <property type="entry name" value="BON DOMAIN-CONTAINING PROTEIN"/>
    <property type="match status" value="1"/>
</dbReference>
<sequence length="183" mass="19649">MNNIAAKIVLTSVLATSSTAVLASDKWQKESMDAWLDGKAETTLLLNSNLNSFDINTDVENQVVTLSGSVNNDLEKSLAEELVTGLDGVKKVNNELSVVNEGKKETDSEALATLTDSKITTIVKTRLLMDTNVSGTDIDVTTERKTVTLAGKVNSDAEHDLAISIANNTNDVNKVIDKLEVVQ</sequence>
<gene>
    <name evidence="3" type="ORF">N646_2269</name>
</gene>
<protein>
    <submittedName>
        <fullName evidence="3">Putative hyperosmotically inducible periplasmic protein</fullName>
    </submittedName>
</protein>
<organism evidence="3 4">
    <name type="scientific">Vibrio alginolyticus (strain ATCC 17749 / DSM 2171 / NBRC 15630 / NCIMB 1903 / NCTC 12160 / XII-53)</name>
    <dbReference type="NCBI Taxonomy" id="1219076"/>
    <lineage>
        <taxon>Bacteria</taxon>
        <taxon>Pseudomonadati</taxon>
        <taxon>Pseudomonadota</taxon>
        <taxon>Gammaproteobacteria</taxon>
        <taxon>Vibrionales</taxon>
        <taxon>Vibrionaceae</taxon>
        <taxon>Vibrio</taxon>
    </lineage>
</organism>
<accession>A0A2I3CD96</accession>
<dbReference type="Gene3D" id="3.30.1340.30">
    <property type="match status" value="2"/>
</dbReference>
<feature type="domain" description="BON" evidence="2">
    <location>
        <begin position="115"/>
        <end position="183"/>
    </location>
</feature>
<reference evidence="3 4" key="1">
    <citation type="journal article" date="2015" name="Genome Announc.">
        <title>Complete genome sequence of Vibrio alginolyticus ATCC 17749.</title>
        <authorList>
            <person name="Liu X.F."/>
            <person name="Cao Y."/>
            <person name="Zhang H.L."/>
            <person name="Chen Y.J."/>
            <person name="Hu C.J."/>
        </authorList>
    </citation>
    <scope>NUCLEOTIDE SEQUENCE [LARGE SCALE GENOMIC DNA]</scope>
    <source>
        <strain evidence="4">ATCC 17749 / DSM 2171 / NBRC 15630 / NCIMB 1903 / NCTC 12160 / XII-53</strain>
    </source>
</reference>
<dbReference type="PANTHER" id="PTHR34606">
    <property type="entry name" value="BON DOMAIN-CONTAINING PROTEIN"/>
    <property type="match status" value="1"/>
</dbReference>
<name>A0A2I3CD96_VIBAX</name>
<feature type="domain" description="BON" evidence="2">
    <location>
        <begin position="32"/>
        <end position="100"/>
    </location>
</feature>
<dbReference type="Proteomes" id="UP000016714">
    <property type="component" value="Chromosome 1"/>
</dbReference>
<evidence type="ECO:0000256" key="1">
    <source>
        <dbReference type="SAM" id="SignalP"/>
    </source>
</evidence>
<dbReference type="HOGENOM" id="CLU_087923_1_1_6"/>
<dbReference type="InterPro" id="IPR014004">
    <property type="entry name" value="Transpt-assoc_nodulatn_dom_bac"/>
</dbReference>
<dbReference type="KEGG" id="vag:N646_2269"/>